<gene>
    <name evidence="1" type="ORF">g.2152</name>
</gene>
<evidence type="ECO:0000313" key="1">
    <source>
        <dbReference type="EMBL" id="JAS41386.1"/>
    </source>
</evidence>
<dbReference type="EMBL" id="GECZ01028383">
    <property type="protein sequence ID" value="JAS41386.1"/>
    <property type="molecule type" value="Transcribed_RNA"/>
</dbReference>
<accession>A0A1B6ETW1</accession>
<proteinExistence type="predicted"/>
<reference evidence="1" key="1">
    <citation type="submission" date="2015-11" db="EMBL/GenBank/DDBJ databases">
        <title>De novo transcriptome assembly of four potential Pierce s Disease insect vectors from Arizona vineyards.</title>
        <authorList>
            <person name="Tassone E.E."/>
        </authorList>
    </citation>
    <scope>NUCLEOTIDE SEQUENCE</scope>
</reference>
<sequence>MAQWGDPAVFRGERLAAGDTPLDHKIPPFADTPLATPPKVAIPVPAVELSLSVLIVPLVAQSLSCIQDSSCYFPTVPVCVPPWQSSTNSTHNNNTYPLSLLYLETFKISF</sequence>
<protein>
    <submittedName>
        <fullName evidence="1">Uncharacterized protein</fullName>
    </submittedName>
</protein>
<name>A0A1B6ETW1_9HEMI</name>
<organism evidence="1">
    <name type="scientific">Cuerna arida</name>
    <dbReference type="NCBI Taxonomy" id="1464854"/>
    <lineage>
        <taxon>Eukaryota</taxon>
        <taxon>Metazoa</taxon>
        <taxon>Ecdysozoa</taxon>
        <taxon>Arthropoda</taxon>
        <taxon>Hexapoda</taxon>
        <taxon>Insecta</taxon>
        <taxon>Pterygota</taxon>
        <taxon>Neoptera</taxon>
        <taxon>Paraneoptera</taxon>
        <taxon>Hemiptera</taxon>
        <taxon>Auchenorrhyncha</taxon>
        <taxon>Membracoidea</taxon>
        <taxon>Cicadellidae</taxon>
        <taxon>Cicadellinae</taxon>
        <taxon>Proconiini</taxon>
        <taxon>Cuerna</taxon>
    </lineage>
</organism>
<dbReference type="AlphaFoldDB" id="A0A1B6ETW1"/>